<name>A0ACC0UT05_9HYPO</name>
<reference evidence="1" key="1">
    <citation type="submission" date="2022-10" db="EMBL/GenBank/DDBJ databases">
        <title>Complete Genome of Trichothecium roseum strain YXFP-22015, a Plant Pathogen Isolated from Citrus.</title>
        <authorList>
            <person name="Wang Y."/>
            <person name="Zhu L."/>
        </authorList>
    </citation>
    <scope>NUCLEOTIDE SEQUENCE</scope>
    <source>
        <strain evidence="1">YXFP-22015</strain>
    </source>
</reference>
<accession>A0ACC0UT05</accession>
<comment type="caution">
    <text evidence="1">The sequence shown here is derived from an EMBL/GenBank/DDBJ whole genome shotgun (WGS) entry which is preliminary data.</text>
</comment>
<dbReference type="Proteomes" id="UP001163324">
    <property type="component" value="Chromosome 8"/>
</dbReference>
<evidence type="ECO:0000313" key="1">
    <source>
        <dbReference type="EMBL" id="KAI9897243.1"/>
    </source>
</evidence>
<proteinExistence type="predicted"/>
<protein>
    <submittedName>
        <fullName evidence="1">Uncharacterized protein</fullName>
    </submittedName>
</protein>
<dbReference type="EMBL" id="CM047947">
    <property type="protein sequence ID" value="KAI9897243.1"/>
    <property type="molecule type" value="Genomic_DNA"/>
</dbReference>
<organism evidence="1 2">
    <name type="scientific">Trichothecium roseum</name>
    <dbReference type="NCBI Taxonomy" id="47278"/>
    <lineage>
        <taxon>Eukaryota</taxon>
        <taxon>Fungi</taxon>
        <taxon>Dikarya</taxon>
        <taxon>Ascomycota</taxon>
        <taxon>Pezizomycotina</taxon>
        <taxon>Sordariomycetes</taxon>
        <taxon>Hypocreomycetidae</taxon>
        <taxon>Hypocreales</taxon>
        <taxon>Hypocreales incertae sedis</taxon>
        <taxon>Trichothecium</taxon>
    </lineage>
</organism>
<gene>
    <name evidence="1" type="ORF">N3K66_008265</name>
</gene>
<keyword evidence="2" id="KW-1185">Reference proteome</keyword>
<evidence type="ECO:0000313" key="2">
    <source>
        <dbReference type="Proteomes" id="UP001163324"/>
    </source>
</evidence>
<sequence length="1558" mass="171106">MTEVGGIDLSRLLHSKLNESHAIVLRHKRKLRELLSVATLLETLPGDGLNKPDATTANATEAIFLQANDVSQGKKLQVDLIPAKVPYPIDALKRSFGKYDDAATRKPQPIAQTPAPPPERIVPPTPNLPQSVEPAVASKPATPVPAPARPCVDVSQQKPTPPQTQASSPASSTPVAKPQEDAPIGKVNPAPEQPAPANEDAVTDASAHAQPAQRRQTQVSFPPGTKGSPSEADVVMKDASAPEQAKAGADPAPATLPDVNLTPLKPVTDAARVPDALSSPGSTAPSAATPAIHDASTDTSPDHDGTSYMETDEPEKDEEGEEEARCETQEKVKGEVGNEAREEVEVRPERGHEQEEKLEDREEDSSAQDQSKMGISPEDQLLQESIQSTEAKASAEKESVTETAASPSEPSPEKVTPRTDYPSERPDAGEQHATETPVAKIPDSQEEESMHVVKDETAQPANRVPAAQEPNVEEASAPTPPPAKISQEPKVVSERAVTRVSSGAMRPKSVDEIVGGHSRKFSESSINRALDAQLTPTASAPQTPTASRPRQALRKYQPKQGKPVVVFGKQASKNDEMAVIPSVSPKNKLLSDDYYTPLFIQGFANSSSWMQPLEKMLYHANKTVTTSDAALAIQDHQACKVLRRVYHLQNTDKWSLRQPKRCQEPNRPPAQWDVVLQEMKWMRTDFRQERKWKRSVASMLAQACLEWHEASPEERELMQVKARIPPKPLTTQLITNDHDNQPTPELLPGDAASPTNDDELADVLCETISPSTIFALQEDDVVFGLAKTAASDKLLEELPMYGAPLQIPVYDFATQECDPDASWKRPALPLNKYVEGQMRLKTDKPPKKRSRFEFGNEESDDEDAFVSERPAKMMKLSPQSTDCALFNPELKHIRDRLHAGHQFRPPTDHSMPLQSFFENRNPSQWTQPEDDELRSLVREYSYNWPLISSILRSKSIYSSGAERRTPWECFERWIALEGLPADMGKTQYFKMYMGRIDNAQRIIQQHNIQAAQQAAAASGNGNAAVMPIKRRQSTPIRVERRRNQKHLMILDAMRKLAKKRETALQKQQHQASQNAANRKPAEPMAKPNKTPSDYSQLRHERDQAVAQRMAEYAKRQEAQRRATVQARQGQNGQIAGTPGTQGANGQQLATGAGQTNPAQRMNGQNPAAVAAAQGRRQMSMQAPNGMGGPAIPAQMNGSLVAPQMNGNAPQAQMQGMQGQHRMAMPGHQQPADPNMMMRAQRVSEQQRVAVQMQQAQHHQPQQHLQQQQQQGHQQHGQHAQQQPHSNAGTPRPPSQHNSPPNMPNGMANNYTQQNYMNNAQAIMAQFNANAQQNGHGSPPINGLHMPAGSPGPRNNSQLPAEINARINQLETQFRGKNPNLTPEAARQMATEHIARIMAAHRQTAMSAAAGGSAGLPNGITTSPHQYAALLRAQQQQQQQQAAQQGHHQPNHQPNQHQVQQHQHQHQHQQPHQLPQHQQQQQHAQQQHAQQSQQGQQGQPGQQQPAQQGQPIQQHQQQPPPPQQSQAGLSVSPPAPSPAQPTPTRQSSDAATPTPTPAQ</sequence>